<dbReference type="PANTHER" id="PTHR43775:SF51">
    <property type="entry name" value="INACTIVE PHENOLPHTHIOCEROL SYNTHESIS POLYKETIDE SYNTHASE TYPE I PKS1-RELATED"/>
    <property type="match status" value="1"/>
</dbReference>
<dbReference type="SMART" id="SM00822">
    <property type="entry name" value="PKS_KR"/>
    <property type="match status" value="1"/>
</dbReference>
<feature type="domain" description="Ketosynthase family 3 (KS3)" evidence="9">
    <location>
        <begin position="810"/>
        <end position="1236"/>
    </location>
</feature>
<dbReference type="Gene3D" id="1.10.1200.10">
    <property type="entry name" value="ACP-like"/>
    <property type="match status" value="1"/>
</dbReference>
<evidence type="ECO:0000256" key="4">
    <source>
        <dbReference type="ARBA" id="ARBA00023194"/>
    </source>
</evidence>
<evidence type="ECO:0000313" key="10">
    <source>
        <dbReference type="EMBL" id="MFC5813375.1"/>
    </source>
</evidence>
<dbReference type="Gene3D" id="3.30.70.3290">
    <property type="match status" value="1"/>
</dbReference>
<keyword evidence="1" id="KW-0596">Phosphopantetheine</keyword>
<dbReference type="InterPro" id="IPR014030">
    <property type="entry name" value="Ketoacyl_synth_N"/>
</dbReference>
<reference evidence="11" key="1">
    <citation type="journal article" date="2019" name="Int. J. Syst. Evol. Microbiol.">
        <title>The Global Catalogue of Microorganisms (GCM) 10K type strain sequencing project: providing services to taxonomists for standard genome sequencing and annotation.</title>
        <authorList>
            <consortium name="The Broad Institute Genomics Platform"/>
            <consortium name="The Broad Institute Genome Sequencing Center for Infectious Disease"/>
            <person name="Wu L."/>
            <person name="Ma J."/>
        </authorList>
    </citation>
    <scope>NUCLEOTIDE SEQUENCE [LARGE SCALE GENOMIC DNA]</scope>
    <source>
        <strain evidence="11">JCM 9918</strain>
    </source>
</reference>
<dbReference type="InterPro" id="IPR020841">
    <property type="entry name" value="PKS_Beta-ketoAc_synthase_dom"/>
</dbReference>
<keyword evidence="11" id="KW-1185">Reference proteome</keyword>
<feature type="non-terminal residue" evidence="10">
    <location>
        <position position="1359"/>
    </location>
</feature>
<sequence>MRHRVRFAEAVEGLVAQGFGAFVEVSSHPVLGMAVQEAAPDAVVVGSLRRDDGGATRLLTSLAEAWVRGIGVDWTAVLAGQGAVTVPLPTYAFQDRPYWFDTTAPQPGAGAAQEGDPVDAEFWAAVEEQDLDALTGALDGAGEDGQEALAQALPLLSAWRRGRRDATTLDSWRYRLAWRPTPDAPATARSLDGPWLVVVPAGHVGTPLVTACLDGLAAHGARPVPLFVDATDIDRARMAALITGMAEHSGTGSATAGGGGTGTDGGDTDGGDGSGRAGFSGVLSFLALDEHPHPEQPGLAAGLVAGLALIQACVDTGVRVPLWLATSGAVTTGDADPLRNPVQNGTWGMGRVAALEHPEFWGGLVDLPETPDERTADRLCAVLAGTDAEDQVAVRRTGTLLRRLVRTPAGPAGTADRPWTSRGTALITGGTGGLGGHTARWLARTGTEHLVLVSRRGPDAPGADDLAAELRDLGARVTVAACDIADRDALAALVDRVEADGPPIRTVVHTAGVGILIPLATTTLQEFADGAEAKQSGVAHLDALFSDDRLDAFIVFSSVAGVWGSGDHGAYAASNAYADAVAEHRRGRGLAGTSIAWGIWSDEGGGMALEVVQEQLRWRGIPFMDPALAVRGMQQVLDRDECLVAVADIDWERFVPVFTAARPRPLLCEVPEVAALLRAEEDHDRRDDRDTPDTPTSGLLARLRGLSADDQDQAVLDLVRGQVAAVLGHSTAGEVEIGRAFRELGFDSLTSVELRNRLNTATGLRLPVTVIFDRPTVTALARHVREELVGAAPAPLPVPATAPARPAEDDDPVVIVSMACRYPGGADNPERLWEILAEGRDVIDAFPDDRDWDLDALYDPDPDREGTCYAREGGFVHDAGHFDPAFFGISPREAVAMDPQQRLLLETSWEVVERAGLVPDTLRGTPVGVFVGAANQGFGGLDNLPEGVEGHIVTGSATSVLSGRIAYTLGLEGPAVTIDTACSSSLVALHMAVQALRSGECSMALAGGVAVMVEPIGFIGFARTRGVARDGRSKAFAKAADGMGLAEGAGMLLLERLSDARRNGHPVLAVVRATALNQDGASNGLSAPSGPAQQQVIRAALATAGLSTADVDAVEAHGTGTTLGDPIEAQALLATYGQGRDARSPLWLGSLKSNIGHTQAAAGVAGVIKMVLAMQHGVLPRTLHVDEPTPHVDWSAGAVSLLTDPVDWPRDEHRTRRAGVSSFGVSGTNAHVVLEEAPEPDAEALTPPTGDRAPVFASGAPVAWTVSGRGGEGLAGQAARLLSVDASPVDVAWSLAATRTAFENRAVVLGEGRDQLLAGLEELASGDAVTGAGVVRGAVAGAADRVAFVFPGQGAQWVG</sequence>
<dbReference type="Pfam" id="PF00109">
    <property type="entry name" value="ketoacyl-synt"/>
    <property type="match status" value="1"/>
</dbReference>
<dbReference type="InterPro" id="IPR006162">
    <property type="entry name" value="Ppantetheine_attach_site"/>
</dbReference>
<dbReference type="CDD" id="cd00833">
    <property type="entry name" value="PKS"/>
    <property type="match status" value="1"/>
</dbReference>
<feature type="region of interest" description="Disordered" evidence="7">
    <location>
        <begin position="679"/>
        <end position="700"/>
    </location>
</feature>
<organism evidence="10 11">
    <name type="scientific">Streptomyces heilongjiangensis</name>
    <dbReference type="NCBI Taxonomy" id="945052"/>
    <lineage>
        <taxon>Bacteria</taxon>
        <taxon>Bacillati</taxon>
        <taxon>Actinomycetota</taxon>
        <taxon>Actinomycetes</taxon>
        <taxon>Kitasatosporales</taxon>
        <taxon>Streptomycetaceae</taxon>
        <taxon>Streptomyces</taxon>
    </lineage>
</organism>
<dbReference type="PROSITE" id="PS52004">
    <property type="entry name" value="KS3_2"/>
    <property type="match status" value="1"/>
</dbReference>
<dbReference type="Gene3D" id="6.10.140.1830">
    <property type="match status" value="1"/>
</dbReference>
<keyword evidence="4" id="KW-0045">Antibiotic biosynthesis</keyword>
<evidence type="ECO:0000256" key="2">
    <source>
        <dbReference type="ARBA" id="ARBA00022553"/>
    </source>
</evidence>
<comment type="caution">
    <text evidence="10">The sequence shown here is derived from an EMBL/GenBank/DDBJ whole genome shotgun (WGS) entry which is preliminary data.</text>
</comment>
<keyword evidence="5" id="KW-0511">Multifunctional enzyme</keyword>
<evidence type="ECO:0000313" key="11">
    <source>
        <dbReference type="Proteomes" id="UP001596112"/>
    </source>
</evidence>
<evidence type="ECO:0000256" key="7">
    <source>
        <dbReference type="SAM" id="MobiDB-lite"/>
    </source>
</evidence>
<dbReference type="SMART" id="SM00825">
    <property type="entry name" value="PKS_KS"/>
    <property type="match status" value="1"/>
</dbReference>
<dbReference type="Pfam" id="PF16197">
    <property type="entry name" value="KAsynt_C_assoc"/>
    <property type="match status" value="1"/>
</dbReference>
<dbReference type="InterPro" id="IPR036291">
    <property type="entry name" value="NAD(P)-bd_dom_sf"/>
</dbReference>
<name>A0ABW1BJT4_9ACTN</name>
<dbReference type="InterPro" id="IPR041618">
    <property type="entry name" value="PKS_DE"/>
</dbReference>
<evidence type="ECO:0000259" key="9">
    <source>
        <dbReference type="PROSITE" id="PS52004"/>
    </source>
</evidence>
<protein>
    <submittedName>
        <fullName evidence="10">SDR family NAD(P)-dependent oxidoreductase</fullName>
    </submittedName>
</protein>
<gene>
    <name evidence="10" type="ORF">ACFQGO_38790</name>
</gene>
<dbReference type="Gene3D" id="3.40.366.10">
    <property type="entry name" value="Malonyl-Coenzyme A Acyl Carrier Protein, domain 2"/>
    <property type="match status" value="1"/>
</dbReference>
<dbReference type="InterPro" id="IPR020806">
    <property type="entry name" value="PKS_PP-bd"/>
</dbReference>
<dbReference type="SUPFAM" id="SSF47336">
    <property type="entry name" value="ACP-like"/>
    <property type="match status" value="1"/>
</dbReference>
<dbReference type="SMART" id="SM00823">
    <property type="entry name" value="PKS_PP"/>
    <property type="match status" value="1"/>
</dbReference>
<dbReference type="Pfam" id="PF18369">
    <property type="entry name" value="PKS_DE"/>
    <property type="match status" value="1"/>
</dbReference>
<keyword evidence="3" id="KW-0808">Transferase</keyword>
<dbReference type="SMART" id="SM01294">
    <property type="entry name" value="PKS_PP_betabranch"/>
    <property type="match status" value="1"/>
</dbReference>
<dbReference type="SUPFAM" id="SSF51735">
    <property type="entry name" value="NAD(P)-binding Rossmann-fold domains"/>
    <property type="match status" value="2"/>
</dbReference>
<evidence type="ECO:0000256" key="5">
    <source>
        <dbReference type="ARBA" id="ARBA00023268"/>
    </source>
</evidence>
<feature type="compositionally biased region" description="Gly residues" evidence="7">
    <location>
        <begin position="255"/>
        <end position="265"/>
    </location>
</feature>
<dbReference type="InterPro" id="IPR016039">
    <property type="entry name" value="Thiolase-like"/>
</dbReference>
<accession>A0ABW1BJT4</accession>
<dbReference type="PROSITE" id="PS50075">
    <property type="entry name" value="CARRIER"/>
    <property type="match status" value="1"/>
</dbReference>
<dbReference type="InterPro" id="IPR057326">
    <property type="entry name" value="KR_dom"/>
</dbReference>
<dbReference type="Proteomes" id="UP001596112">
    <property type="component" value="Unassembled WGS sequence"/>
</dbReference>
<keyword evidence="2" id="KW-0597">Phosphoprotein</keyword>
<dbReference type="InterPro" id="IPR009081">
    <property type="entry name" value="PP-bd_ACP"/>
</dbReference>
<dbReference type="Gene3D" id="3.40.47.10">
    <property type="match status" value="1"/>
</dbReference>
<dbReference type="InterPro" id="IPR013968">
    <property type="entry name" value="PKS_KR"/>
</dbReference>
<dbReference type="Gene3D" id="3.40.50.720">
    <property type="entry name" value="NAD(P)-binding Rossmann-like Domain"/>
    <property type="match status" value="1"/>
</dbReference>
<dbReference type="CDD" id="cd08952">
    <property type="entry name" value="KR_1_SDR_x"/>
    <property type="match status" value="1"/>
</dbReference>
<dbReference type="PANTHER" id="PTHR43775">
    <property type="entry name" value="FATTY ACID SYNTHASE"/>
    <property type="match status" value="1"/>
</dbReference>
<dbReference type="PROSITE" id="PS00012">
    <property type="entry name" value="PHOSPHOPANTETHEINE"/>
    <property type="match status" value="1"/>
</dbReference>
<dbReference type="InterPro" id="IPR032821">
    <property type="entry name" value="PKS_assoc"/>
</dbReference>
<evidence type="ECO:0000256" key="3">
    <source>
        <dbReference type="ARBA" id="ARBA00022679"/>
    </source>
</evidence>
<dbReference type="InterPro" id="IPR018201">
    <property type="entry name" value="Ketoacyl_synth_AS"/>
</dbReference>
<dbReference type="InterPro" id="IPR014031">
    <property type="entry name" value="Ketoacyl_synth_C"/>
</dbReference>
<dbReference type="InterPro" id="IPR050091">
    <property type="entry name" value="PKS_NRPS_Biosynth_Enz"/>
</dbReference>
<dbReference type="InterPro" id="IPR001227">
    <property type="entry name" value="Ac_transferase_dom_sf"/>
</dbReference>
<evidence type="ECO:0000256" key="1">
    <source>
        <dbReference type="ARBA" id="ARBA00022450"/>
    </source>
</evidence>
<dbReference type="SUPFAM" id="SSF53901">
    <property type="entry name" value="Thiolase-like"/>
    <property type="match status" value="1"/>
</dbReference>
<dbReference type="InterPro" id="IPR036736">
    <property type="entry name" value="ACP-like_sf"/>
</dbReference>
<dbReference type="PROSITE" id="PS00606">
    <property type="entry name" value="KS3_1"/>
    <property type="match status" value="1"/>
</dbReference>
<proteinExistence type="predicted"/>
<feature type="compositionally biased region" description="Basic and acidic residues" evidence="7">
    <location>
        <begin position="679"/>
        <end position="692"/>
    </location>
</feature>
<dbReference type="Pfam" id="PF00550">
    <property type="entry name" value="PP-binding"/>
    <property type="match status" value="1"/>
</dbReference>
<dbReference type="Pfam" id="PF08659">
    <property type="entry name" value="KR"/>
    <property type="match status" value="1"/>
</dbReference>
<feature type="domain" description="Carrier" evidence="8">
    <location>
        <begin position="713"/>
        <end position="788"/>
    </location>
</feature>
<dbReference type="Pfam" id="PF02801">
    <property type="entry name" value="Ketoacyl-synt_C"/>
    <property type="match status" value="1"/>
</dbReference>
<evidence type="ECO:0000256" key="6">
    <source>
        <dbReference type="ARBA" id="ARBA00023315"/>
    </source>
</evidence>
<dbReference type="EMBL" id="JBHSNZ010000082">
    <property type="protein sequence ID" value="MFC5813375.1"/>
    <property type="molecule type" value="Genomic_DNA"/>
</dbReference>
<keyword evidence="6" id="KW-0012">Acyltransferase</keyword>
<evidence type="ECO:0000259" key="8">
    <source>
        <dbReference type="PROSITE" id="PS50075"/>
    </source>
</evidence>
<feature type="region of interest" description="Disordered" evidence="7">
    <location>
        <begin position="248"/>
        <end position="274"/>
    </location>
</feature>